<dbReference type="InterPro" id="IPR021109">
    <property type="entry name" value="Peptidase_aspartic_dom_sf"/>
</dbReference>
<dbReference type="PROSITE" id="PS00141">
    <property type="entry name" value="ASP_PROTEASE"/>
    <property type="match status" value="1"/>
</dbReference>
<dbReference type="OrthoDB" id="2728880at2759"/>
<protein>
    <submittedName>
        <fullName evidence="7">Aspartic protease</fullName>
    </submittedName>
</protein>
<evidence type="ECO:0000313" key="7">
    <source>
        <dbReference type="EMBL" id="OJT08989.1"/>
    </source>
</evidence>
<organism evidence="7 8">
    <name type="scientific">Trametes pubescens</name>
    <name type="common">White-rot fungus</name>
    <dbReference type="NCBI Taxonomy" id="154538"/>
    <lineage>
        <taxon>Eukaryota</taxon>
        <taxon>Fungi</taxon>
        <taxon>Dikarya</taxon>
        <taxon>Basidiomycota</taxon>
        <taxon>Agaricomycotina</taxon>
        <taxon>Agaricomycetes</taxon>
        <taxon>Polyporales</taxon>
        <taxon>Polyporaceae</taxon>
        <taxon>Trametes</taxon>
    </lineage>
</organism>
<dbReference type="InterPro" id="IPR033121">
    <property type="entry name" value="PEPTIDASE_A1"/>
</dbReference>
<dbReference type="SUPFAM" id="SSF50630">
    <property type="entry name" value="Acid proteases"/>
    <property type="match status" value="1"/>
</dbReference>
<dbReference type="InterPro" id="IPR001969">
    <property type="entry name" value="Aspartic_peptidase_AS"/>
</dbReference>
<feature type="region of interest" description="Disordered" evidence="4">
    <location>
        <begin position="446"/>
        <end position="478"/>
    </location>
</feature>
<dbReference type="InterPro" id="IPR034164">
    <property type="entry name" value="Pepsin-like_dom"/>
</dbReference>
<dbReference type="InterPro" id="IPR001461">
    <property type="entry name" value="Aspartic_peptidase_A1"/>
</dbReference>
<dbReference type="PROSITE" id="PS51767">
    <property type="entry name" value="PEPTIDASE_A1"/>
    <property type="match status" value="1"/>
</dbReference>
<dbReference type="PRINTS" id="PR00792">
    <property type="entry name" value="PEPSIN"/>
</dbReference>
<keyword evidence="2 3" id="KW-0064">Aspartyl protease</keyword>
<dbReference type="Pfam" id="PF00026">
    <property type="entry name" value="Asp"/>
    <property type="match status" value="1"/>
</dbReference>
<feature type="region of interest" description="Disordered" evidence="4">
    <location>
        <begin position="1"/>
        <end position="20"/>
    </location>
</feature>
<evidence type="ECO:0000259" key="6">
    <source>
        <dbReference type="PROSITE" id="PS51767"/>
    </source>
</evidence>
<sequence>MSPEHASEAPPKMRSREWNPHPYSVVHTGGDENYGFTHIYDQEYTVTLAVNGVPFQVICDTGSPDTWIDPVIQGIMPPDLIYTGKNNSATYADGTVSSGQLVLANITLGPYATSNQAIMLSPKGSPSPEWFQGIMGLSRVALSTTHRLLSNGTPFAENGRPIVYNILSALEDQPHYFTFLLSRPELGANHGGVFTISELVSELSAITSAPRLEALGNETWTTLLDGVYANGVLLNGHSETRETYANTSHRAIPENATTATLDTGSSYVRGPQYYVDAIFKDVPGAIPTDNADGSNGFGYIIPCDTKLNISFVFGGQQYPVHPIDMVTVNTAPNGTFYCTGAISHGDASDGSNDWIVGDTFLRNVYSLFDFGSDTNPSEGPAYMQLLSVTDAGAAWAEADKLLLERIVAHNAYYTSTHGVTPTTTQYAWTGSTPVISVTSADDKQTYAPLPSGAAPHLGEWGTSESSATPISPPVYQQTTSAQGTPQQLVAGALAEDDAGSSKADSKHVEDLLRDSTVIIGMLAGALVLLILVVVLMVRVNRANKGYREISGSTLPPVKAYEDTY</sequence>
<keyword evidence="8" id="KW-1185">Reference proteome</keyword>
<keyword evidence="5" id="KW-0812">Transmembrane</keyword>
<dbReference type="Gene3D" id="2.40.70.10">
    <property type="entry name" value="Acid Proteases"/>
    <property type="match status" value="2"/>
</dbReference>
<reference evidence="7 8" key="1">
    <citation type="submission" date="2016-10" db="EMBL/GenBank/DDBJ databases">
        <title>Genome sequence of the basidiomycete white-rot fungus Trametes pubescens.</title>
        <authorList>
            <person name="Makela M.R."/>
            <person name="Granchi Z."/>
            <person name="Peng M."/>
            <person name="De Vries R.P."/>
            <person name="Grigoriev I."/>
            <person name="Riley R."/>
            <person name="Hilden K."/>
        </authorList>
    </citation>
    <scope>NUCLEOTIDE SEQUENCE [LARGE SCALE GENOMIC DNA]</scope>
    <source>
        <strain evidence="7 8">FBCC735</strain>
    </source>
</reference>
<dbReference type="Proteomes" id="UP000184267">
    <property type="component" value="Unassembled WGS sequence"/>
</dbReference>
<dbReference type="EMBL" id="MNAD01000991">
    <property type="protein sequence ID" value="OJT08989.1"/>
    <property type="molecule type" value="Genomic_DNA"/>
</dbReference>
<feature type="compositionally biased region" description="Polar residues" evidence="4">
    <location>
        <begin position="462"/>
        <end position="478"/>
    </location>
</feature>
<dbReference type="CDD" id="cd05471">
    <property type="entry name" value="pepsin_like"/>
    <property type="match status" value="1"/>
</dbReference>
<comment type="caution">
    <text evidence="7">The sequence shown here is derived from an EMBL/GenBank/DDBJ whole genome shotgun (WGS) entry which is preliminary data.</text>
</comment>
<keyword evidence="3 7" id="KW-0645">Protease</keyword>
<evidence type="ECO:0000256" key="4">
    <source>
        <dbReference type="SAM" id="MobiDB-lite"/>
    </source>
</evidence>
<proteinExistence type="inferred from homology"/>
<feature type="domain" description="Peptidase A1" evidence="6">
    <location>
        <begin position="44"/>
        <end position="381"/>
    </location>
</feature>
<dbReference type="PANTHER" id="PTHR47966:SF51">
    <property type="entry name" value="BETA-SITE APP-CLEAVING ENZYME, ISOFORM A-RELATED"/>
    <property type="match status" value="1"/>
</dbReference>
<evidence type="ECO:0000256" key="3">
    <source>
        <dbReference type="RuleBase" id="RU000454"/>
    </source>
</evidence>
<evidence type="ECO:0000256" key="1">
    <source>
        <dbReference type="ARBA" id="ARBA00007447"/>
    </source>
</evidence>
<name>A0A1M2VN14_TRAPU</name>
<evidence type="ECO:0000256" key="5">
    <source>
        <dbReference type="SAM" id="Phobius"/>
    </source>
</evidence>
<comment type="similarity">
    <text evidence="1 3">Belongs to the peptidase A1 family.</text>
</comment>
<gene>
    <name evidence="7" type="ORF">TRAPUB_123</name>
</gene>
<dbReference type="PANTHER" id="PTHR47966">
    <property type="entry name" value="BETA-SITE APP-CLEAVING ENZYME, ISOFORM A-RELATED"/>
    <property type="match status" value="1"/>
</dbReference>
<dbReference type="GO" id="GO:0006508">
    <property type="term" value="P:proteolysis"/>
    <property type="evidence" value="ECO:0007669"/>
    <property type="project" value="UniProtKB-KW"/>
</dbReference>
<dbReference type="OMA" id="SEGPAYM"/>
<dbReference type="AlphaFoldDB" id="A0A1M2VN14"/>
<feature type="transmembrane region" description="Helical" evidence="5">
    <location>
        <begin position="517"/>
        <end position="537"/>
    </location>
</feature>
<evidence type="ECO:0000313" key="8">
    <source>
        <dbReference type="Proteomes" id="UP000184267"/>
    </source>
</evidence>
<accession>A0A1M2VN14</accession>
<dbReference type="STRING" id="154538.A0A1M2VN14"/>
<keyword evidence="3" id="KW-0378">Hydrolase</keyword>
<keyword evidence="5" id="KW-1133">Transmembrane helix</keyword>
<dbReference type="GO" id="GO:0004190">
    <property type="term" value="F:aspartic-type endopeptidase activity"/>
    <property type="evidence" value="ECO:0007669"/>
    <property type="project" value="UniProtKB-KW"/>
</dbReference>
<keyword evidence="5" id="KW-0472">Membrane</keyword>
<evidence type="ECO:0000256" key="2">
    <source>
        <dbReference type="ARBA" id="ARBA00022750"/>
    </source>
</evidence>